<dbReference type="AlphaFoldDB" id="A0A2M8GL66"/>
<name>A0A2M8GL66_9BACT</name>
<organism evidence="1 2">
    <name type="scientific">Candidatus Roizmanbacteria bacterium CG_4_8_14_3_um_filter_36_10</name>
    <dbReference type="NCBI Taxonomy" id="1974834"/>
    <lineage>
        <taxon>Bacteria</taxon>
        <taxon>Candidatus Roizmaniibacteriota</taxon>
    </lineage>
</organism>
<sequence>MRQEVLNYNPILPSNRNSFKFQQPDPHSMLDLYQITGFPSTQQGKNAHTAVLRGSTAALMSPEGRMNFRTRKSDVDIYAITEHANQIGAGYFIYQIHLPDQSRPREIDILFFTPQRLRDEQRTRYRTFLTTKLVQPGWTILNEEQHTRYKVQSCEELIQRGATRRSLKYLTPSGAARLLLEEDLYAEPWRWSSMKTYFVDSPYSDRQRAQLVNFANLALKTLVEEGRAKDVTQSYRDPQESIYEITDYGSRFYNHPKIDRVRTVWNFVYDQLALLAFSRQGLSPDNFIRVLMKFQSVLTNPVMNYSADIILSHPKSRRRIPTYSHL</sequence>
<protein>
    <submittedName>
        <fullName evidence="1">Uncharacterized protein</fullName>
    </submittedName>
</protein>
<dbReference type="EMBL" id="PFQK01000093">
    <property type="protein sequence ID" value="PJC81303.1"/>
    <property type="molecule type" value="Genomic_DNA"/>
</dbReference>
<gene>
    <name evidence="1" type="ORF">CO007_05510</name>
</gene>
<accession>A0A2M8GL66</accession>
<reference evidence="2" key="1">
    <citation type="submission" date="2017-09" db="EMBL/GenBank/DDBJ databases">
        <title>Depth-based differentiation of microbial function through sediment-hosted aquifers and enrichment of novel symbionts in the deep terrestrial subsurface.</title>
        <authorList>
            <person name="Probst A.J."/>
            <person name="Ladd B."/>
            <person name="Jarett J.K."/>
            <person name="Geller-Mcgrath D.E."/>
            <person name="Sieber C.M.K."/>
            <person name="Emerson J.B."/>
            <person name="Anantharaman K."/>
            <person name="Thomas B.C."/>
            <person name="Malmstrom R."/>
            <person name="Stieglmeier M."/>
            <person name="Klingl A."/>
            <person name="Woyke T."/>
            <person name="Ryan C.M."/>
            <person name="Banfield J.F."/>
        </authorList>
    </citation>
    <scope>NUCLEOTIDE SEQUENCE [LARGE SCALE GENOMIC DNA]</scope>
</reference>
<evidence type="ECO:0000313" key="2">
    <source>
        <dbReference type="Proteomes" id="UP000229370"/>
    </source>
</evidence>
<evidence type="ECO:0000313" key="1">
    <source>
        <dbReference type="EMBL" id="PJC81303.1"/>
    </source>
</evidence>
<proteinExistence type="predicted"/>
<dbReference type="Proteomes" id="UP000229370">
    <property type="component" value="Unassembled WGS sequence"/>
</dbReference>
<comment type="caution">
    <text evidence="1">The sequence shown here is derived from an EMBL/GenBank/DDBJ whole genome shotgun (WGS) entry which is preliminary data.</text>
</comment>